<dbReference type="PANTHER" id="PTHR21315">
    <property type="entry name" value="APRATAXIN AND PNK-LIKE FACTOR-RELATED"/>
    <property type="match status" value="1"/>
</dbReference>
<feature type="region of interest" description="Disordered" evidence="1">
    <location>
        <begin position="285"/>
        <end position="304"/>
    </location>
</feature>
<accession>A0AAW1A7L2</accession>
<dbReference type="GO" id="GO:0008408">
    <property type="term" value="F:3'-5' exonuclease activity"/>
    <property type="evidence" value="ECO:0007669"/>
    <property type="project" value="InterPro"/>
</dbReference>
<dbReference type="InterPro" id="IPR008984">
    <property type="entry name" value="SMAD_FHA_dom_sf"/>
</dbReference>
<sequence length="403" mass="46098">MKKLQILRVDNDLVQRVDLQIGNNVIGRNVKTGSNDDQVIKQAAVINLTSDNEMTITPYQIAPCYMKSIESSRWQLLKLGVTVPIKPGDVCTLLPDKCWFKIISVPERMENNEDSILKRKADEDIDCNTTNDKRFCSGEGDNSQSSCSALDEILNNNSDINKINVGKTVINENNLSYNNDEDKMQNLNSTLCEHHNINQSIKEDYKVQNMNIEDNKPSTSEQILSFKENLDLPCTNEDNETDTMVKDTQSYISNGQESETSNNIAINNFRRNKCKYGKKCYRKSSQHKNKFSHPGDSDYDISDNRQECPYGTRCYRKNPQHKIEFKHSDTNITNKRTKKQNSKRTKVQESLDTLRGMEDSSVEESAEESVDESEYEPSDIETSDDNEIYSDKNESELENDIAD</sequence>
<reference evidence="3 4" key="1">
    <citation type="submission" date="2024-05" db="EMBL/GenBank/DDBJ databases">
        <title>The nuclear and mitochondrial genome assemblies of Tetragonisca angustula (Apidae: Meliponini), a tiny yet remarkable pollinator in the Neotropics.</title>
        <authorList>
            <person name="Ferrari R."/>
            <person name="Ricardo P.C."/>
            <person name="Dias F.C."/>
            <person name="Araujo N.S."/>
            <person name="Soares D.O."/>
            <person name="Zhou Q.-S."/>
            <person name="Zhu C.-D."/>
            <person name="Coutinho L."/>
            <person name="Airas M.C."/>
            <person name="Batista T.M."/>
        </authorList>
    </citation>
    <scope>NUCLEOTIDE SEQUENCE [LARGE SCALE GENOMIC DNA]</scope>
    <source>
        <strain evidence="3">ASF017062</strain>
        <tissue evidence="3">Abdomen</tissue>
    </source>
</reference>
<dbReference type="Gene3D" id="2.60.200.20">
    <property type="match status" value="1"/>
</dbReference>
<keyword evidence="4" id="KW-1185">Reference proteome</keyword>
<dbReference type="GO" id="GO:0006302">
    <property type="term" value="P:double-strand break repair"/>
    <property type="evidence" value="ECO:0007669"/>
    <property type="project" value="InterPro"/>
</dbReference>
<dbReference type="CDD" id="cd22671">
    <property type="entry name" value="FHA_APTX-like"/>
    <property type="match status" value="1"/>
</dbReference>
<dbReference type="SUPFAM" id="SSF49879">
    <property type="entry name" value="SMAD/FHA domain"/>
    <property type="match status" value="1"/>
</dbReference>
<evidence type="ECO:0000313" key="4">
    <source>
        <dbReference type="Proteomes" id="UP001432146"/>
    </source>
</evidence>
<evidence type="ECO:0000256" key="1">
    <source>
        <dbReference type="SAM" id="MobiDB-lite"/>
    </source>
</evidence>
<evidence type="ECO:0000259" key="2">
    <source>
        <dbReference type="Pfam" id="PF10283"/>
    </source>
</evidence>
<name>A0AAW1A7L2_9HYME</name>
<dbReference type="AlphaFoldDB" id="A0AAW1A7L2"/>
<comment type="caution">
    <text evidence="3">The sequence shown here is derived from an EMBL/GenBank/DDBJ whole genome shotgun (WGS) entry which is preliminary data.</text>
</comment>
<gene>
    <name evidence="3" type="ORF">QLX08_003105</name>
</gene>
<dbReference type="GO" id="GO:0035861">
    <property type="term" value="C:site of double-strand break"/>
    <property type="evidence" value="ECO:0007669"/>
    <property type="project" value="TreeGrafter"/>
</dbReference>
<feature type="domain" description="PBZ-type" evidence="2">
    <location>
        <begin position="305"/>
        <end position="327"/>
    </location>
</feature>
<evidence type="ECO:0000313" key="3">
    <source>
        <dbReference type="EMBL" id="KAK9306035.1"/>
    </source>
</evidence>
<dbReference type="GO" id="GO:0003906">
    <property type="term" value="F:DNA-(apurinic or apyrimidinic site) endonuclease activity"/>
    <property type="evidence" value="ECO:0007669"/>
    <property type="project" value="InterPro"/>
</dbReference>
<dbReference type="Pfam" id="PF10283">
    <property type="entry name" value="zf-CCHH"/>
    <property type="match status" value="2"/>
</dbReference>
<feature type="region of interest" description="Disordered" evidence="1">
    <location>
        <begin position="326"/>
        <end position="403"/>
    </location>
</feature>
<dbReference type="GO" id="GO:0005634">
    <property type="term" value="C:nucleus"/>
    <property type="evidence" value="ECO:0007669"/>
    <property type="project" value="TreeGrafter"/>
</dbReference>
<dbReference type="Proteomes" id="UP001432146">
    <property type="component" value="Unassembled WGS sequence"/>
</dbReference>
<organism evidence="3 4">
    <name type="scientific">Tetragonisca angustula</name>
    <dbReference type="NCBI Taxonomy" id="166442"/>
    <lineage>
        <taxon>Eukaryota</taxon>
        <taxon>Metazoa</taxon>
        <taxon>Ecdysozoa</taxon>
        <taxon>Arthropoda</taxon>
        <taxon>Hexapoda</taxon>
        <taxon>Insecta</taxon>
        <taxon>Pterygota</taxon>
        <taxon>Neoptera</taxon>
        <taxon>Endopterygota</taxon>
        <taxon>Hymenoptera</taxon>
        <taxon>Apocrita</taxon>
        <taxon>Aculeata</taxon>
        <taxon>Apoidea</taxon>
        <taxon>Anthophila</taxon>
        <taxon>Apidae</taxon>
        <taxon>Tetragonisca</taxon>
    </lineage>
</organism>
<feature type="compositionally biased region" description="Basic residues" evidence="1">
    <location>
        <begin position="335"/>
        <end position="345"/>
    </location>
</feature>
<dbReference type="EMBL" id="JAWNGG020000044">
    <property type="protein sequence ID" value="KAK9306035.1"/>
    <property type="molecule type" value="Genomic_DNA"/>
</dbReference>
<protein>
    <recommendedName>
        <fullName evidence="2">PBZ-type domain-containing protein</fullName>
    </recommendedName>
</protein>
<dbReference type="PANTHER" id="PTHR21315:SF2">
    <property type="entry name" value="APRATAXIN AND PNK-LIKE FACTOR"/>
    <property type="match status" value="1"/>
</dbReference>
<feature type="domain" description="PBZ-type" evidence="2">
    <location>
        <begin position="271"/>
        <end position="296"/>
    </location>
</feature>
<dbReference type="InterPro" id="IPR019406">
    <property type="entry name" value="APLF_PBZ"/>
</dbReference>
<dbReference type="InterPro" id="IPR039253">
    <property type="entry name" value="APLF"/>
</dbReference>
<proteinExistence type="predicted"/>
<feature type="compositionally biased region" description="Acidic residues" evidence="1">
    <location>
        <begin position="360"/>
        <end position="388"/>
    </location>
</feature>